<dbReference type="SUPFAM" id="SSF51735">
    <property type="entry name" value="NAD(P)-binding Rossmann-fold domains"/>
    <property type="match status" value="1"/>
</dbReference>
<sequence length="266" mass="30009">MSKKENFMNWDNPEVALITGSSSGIGAEFARKLAAQGFNLILVARRKEKLEALSKELEKENSINTKILVADLSKLSENEKIVSKIKEIENLDILVNNAGFGINNTFLNTDLAQHVDMINVHFTSPVMFSHAAIPVMLRRKRGVIINTSSTAAINKSSMGVMYTSTKTALTVFSELIQEKIKDTGIYIQSLCPGFTYSEFHDTKTMYGFERNWFPKESWMTSEDVVSLSLKAVRNKEVIFIPGELNQNNAKMKRKETIEQYLNGKRL</sequence>
<dbReference type="GO" id="GO:0035527">
    <property type="term" value="F:3-hydroxypropionate dehydrogenase (NADP+) activity"/>
    <property type="evidence" value="ECO:0007669"/>
    <property type="project" value="UniProtKB-EC"/>
</dbReference>
<evidence type="ECO:0000256" key="6">
    <source>
        <dbReference type="ARBA" id="ARBA00044065"/>
    </source>
</evidence>
<dbReference type="InterPro" id="IPR002347">
    <property type="entry name" value="SDR_fam"/>
</dbReference>
<reference evidence="11" key="1">
    <citation type="journal article" date="2015" name="Nature">
        <title>Complex archaea that bridge the gap between prokaryotes and eukaryotes.</title>
        <authorList>
            <person name="Spang A."/>
            <person name="Saw J.H."/>
            <person name="Jorgensen S.L."/>
            <person name="Zaremba-Niedzwiedzka K."/>
            <person name="Martijn J."/>
            <person name="Lind A.E."/>
            <person name="van Eijk R."/>
            <person name="Schleper C."/>
            <person name="Guy L."/>
            <person name="Ettema T.J."/>
        </authorList>
    </citation>
    <scope>NUCLEOTIDE SEQUENCE</scope>
</reference>
<dbReference type="PIRSF" id="PIRSF000126">
    <property type="entry name" value="11-beta-HSD1"/>
    <property type="match status" value="1"/>
</dbReference>
<evidence type="ECO:0000256" key="9">
    <source>
        <dbReference type="ARBA" id="ARBA00045650"/>
    </source>
</evidence>
<dbReference type="EC" id="1.1.1.381" evidence="5"/>
<dbReference type="PRINTS" id="PR00081">
    <property type="entry name" value="GDHRDH"/>
</dbReference>
<evidence type="ECO:0000256" key="1">
    <source>
        <dbReference type="ARBA" id="ARBA00006484"/>
    </source>
</evidence>
<evidence type="ECO:0000256" key="10">
    <source>
        <dbReference type="ARBA" id="ARBA00047274"/>
    </source>
</evidence>
<comment type="similarity">
    <text evidence="1">Belongs to the short-chain dehydrogenases/reductases (SDR) family.</text>
</comment>
<evidence type="ECO:0000256" key="4">
    <source>
        <dbReference type="ARBA" id="ARBA00044050"/>
    </source>
</evidence>
<keyword evidence="2" id="KW-0560">Oxidoreductase</keyword>
<dbReference type="PRINTS" id="PR00080">
    <property type="entry name" value="SDRFAMILY"/>
</dbReference>
<accession>A0A0F9PQ54</accession>
<dbReference type="Pfam" id="PF00106">
    <property type="entry name" value="adh_short"/>
    <property type="match status" value="1"/>
</dbReference>
<dbReference type="EMBL" id="LAZR01002260">
    <property type="protein sequence ID" value="KKN32314.1"/>
    <property type="molecule type" value="Genomic_DNA"/>
</dbReference>
<evidence type="ECO:0000256" key="7">
    <source>
        <dbReference type="ARBA" id="ARBA00044271"/>
    </source>
</evidence>
<evidence type="ECO:0000256" key="8">
    <source>
        <dbReference type="ARBA" id="ARBA00044349"/>
    </source>
</evidence>
<evidence type="ECO:0000313" key="11">
    <source>
        <dbReference type="EMBL" id="KKN32314.1"/>
    </source>
</evidence>
<organism evidence="11">
    <name type="scientific">marine sediment metagenome</name>
    <dbReference type="NCBI Taxonomy" id="412755"/>
    <lineage>
        <taxon>unclassified sequences</taxon>
        <taxon>metagenomes</taxon>
        <taxon>ecological metagenomes</taxon>
    </lineage>
</organism>
<comment type="catalytic activity">
    <reaction evidence="3">
        <text>L-allo-threonine + NADP(+) = aminoacetone + CO2 + NADPH</text>
        <dbReference type="Rhea" id="RHEA:43524"/>
        <dbReference type="ChEBI" id="CHEBI:16526"/>
        <dbReference type="ChEBI" id="CHEBI:57783"/>
        <dbReference type="ChEBI" id="CHEBI:58320"/>
        <dbReference type="ChEBI" id="CHEBI:58349"/>
        <dbReference type="ChEBI" id="CHEBI:58585"/>
        <dbReference type="EC" id="1.1.1.381"/>
    </reaction>
</comment>
<dbReference type="PANTHER" id="PTHR43086:SF3">
    <property type="entry name" value="NADP-DEPENDENT 3-HYDROXY ACID DEHYDROGENASE YDFG"/>
    <property type="match status" value="1"/>
</dbReference>
<evidence type="ECO:0000256" key="3">
    <source>
        <dbReference type="ARBA" id="ARBA00043812"/>
    </source>
</evidence>
<dbReference type="Gene3D" id="3.40.50.720">
    <property type="entry name" value="NAD(P)-binding Rossmann-like Domain"/>
    <property type="match status" value="1"/>
</dbReference>
<dbReference type="EC" id="1.1.1.298" evidence="4"/>
<protein>
    <recommendedName>
        <fullName evidence="6">NADP-dependent 3-hydroxy acid dehydrogenase YdfG</fullName>
        <ecNumber evidence="4">1.1.1.298</ecNumber>
        <ecNumber evidence="5">1.1.1.381</ecNumber>
    </recommendedName>
    <alternativeName>
        <fullName evidence="8">L-allo-threonine dehydrogenase</fullName>
    </alternativeName>
    <alternativeName>
        <fullName evidence="7">Malonic semialdehyde reductase</fullName>
    </alternativeName>
</protein>
<dbReference type="PANTHER" id="PTHR43086">
    <property type="entry name" value="VERY-LONG-CHAIN 3-OXOOACYL-COA REDUCTASE"/>
    <property type="match status" value="1"/>
</dbReference>
<comment type="caution">
    <text evidence="11">The sequence shown here is derived from an EMBL/GenBank/DDBJ whole genome shotgun (WGS) entry which is preliminary data.</text>
</comment>
<dbReference type="InterPro" id="IPR020904">
    <property type="entry name" value="Sc_DH/Rdtase_CS"/>
</dbReference>
<comment type="function">
    <text evidence="9">NADP-dependent dehydrogenase with broad substrate specificity acting on 3-hydroxy acids. Catalyzes the NADP-dependent oxidation of L-allo-threonine to L-2-amino-3-keto-butyrate, which is spontaneously decarboxylated into aminoacetone. Also acts on D-threonine, L-serine, D-serine, D-3-hydroxyisobutyrate, L-3-hydroxyisobutyrate, D-glycerate and L-glycerate. Able to catalyze the reduction of the malonic semialdehyde to 3-hydroxypropionic acid. YdfG is apparently supplementing RutE, the presumed malonic semialdehyde reductase involved in pyrimidine degradation since both are able to detoxify malonic semialdehyde.</text>
</comment>
<dbReference type="PROSITE" id="PS00061">
    <property type="entry name" value="ADH_SHORT"/>
    <property type="match status" value="1"/>
</dbReference>
<dbReference type="AlphaFoldDB" id="A0A0F9PQ54"/>
<name>A0A0F9PQ54_9ZZZZ</name>
<evidence type="ECO:0000256" key="5">
    <source>
        <dbReference type="ARBA" id="ARBA00044059"/>
    </source>
</evidence>
<gene>
    <name evidence="11" type="ORF">LCGC14_0815070</name>
</gene>
<evidence type="ECO:0000256" key="2">
    <source>
        <dbReference type="ARBA" id="ARBA00023002"/>
    </source>
</evidence>
<dbReference type="InterPro" id="IPR036291">
    <property type="entry name" value="NAD(P)-bd_dom_sf"/>
</dbReference>
<comment type="catalytic activity">
    <reaction evidence="10">
        <text>3-hydroxypropanoate + NADP(+) = 3-oxopropanoate + NADPH + H(+)</text>
        <dbReference type="Rhea" id="RHEA:26438"/>
        <dbReference type="ChEBI" id="CHEBI:15378"/>
        <dbReference type="ChEBI" id="CHEBI:16510"/>
        <dbReference type="ChEBI" id="CHEBI:33190"/>
        <dbReference type="ChEBI" id="CHEBI:57783"/>
        <dbReference type="ChEBI" id="CHEBI:58349"/>
        <dbReference type="EC" id="1.1.1.298"/>
    </reaction>
</comment>
<proteinExistence type="inferred from homology"/>